<dbReference type="GO" id="GO:0017119">
    <property type="term" value="C:Golgi transport complex"/>
    <property type="evidence" value="ECO:0007669"/>
    <property type="project" value="UniProtKB-UniRule"/>
</dbReference>
<keyword evidence="7 11" id="KW-0653">Protein transport</keyword>
<evidence type="ECO:0000256" key="10">
    <source>
        <dbReference type="ARBA" id="ARBA00031348"/>
    </source>
</evidence>
<accession>A0AAD7Z793</accession>
<comment type="function">
    <text evidence="1 11">Required for normal Golgi function.</text>
</comment>
<evidence type="ECO:0000256" key="11">
    <source>
        <dbReference type="RuleBase" id="RU365075"/>
    </source>
</evidence>
<dbReference type="PANTHER" id="PTHR21506:SF0">
    <property type="entry name" value="CONSERVED OLIGOMERIC GOLGI COMPLEX SUBUNIT 6"/>
    <property type="match status" value="1"/>
</dbReference>
<evidence type="ECO:0000256" key="2">
    <source>
        <dbReference type="ARBA" id="ARBA00004395"/>
    </source>
</evidence>
<feature type="non-terminal residue" evidence="14">
    <location>
        <position position="1"/>
    </location>
</feature>
<dbReference type="Pfam" id="PF06419">
    <property type="entry name" value="COG6_N"/>
    <property type="match status" value="1"/>
</dbReference>
<reference evidence="14" key="2">
    <citation type="submission" date="2023-05" db="EMBL/GenBank/DDBJ databases">
        <authorList>
            <person name="Fouks B."/>
        </authorList>
    </citation>
    <scope>NUCLEOTIDE SEQUENCE</scope>
    <source>
        <strain evidence="14">Stay&amp;Tobe</strain>
        <tissue evidence="14">Testes</tissue>
    </source>
</reference>
<dbReference type="AlphaFoldDB" id="A0AAD7Z793"/>
<name>A0AAD7Z793_DIPPU</name>
<evidence type="ECO:0000259" key="12">
    <source>
        <dbReference type="Pfam" id="PF06419"/>
    </source>
</evidence>
<comment type="similarity">
    <text evidence="3 11">Belongs to the COG6 family.</text>
</comment>
<evidence type="ECO:0000256" key="5">
    <source>
        <dbReference type="ARBA" id="ARBA00020973"/>
    </source>
</evidence>
<evidence type="ECO:0000259" key="13">
    <source>
        <dbReference type="Pfam" id="PF20653"/>
    </source>
</evidence>
<evidence type="ECO:0000256" key="1">
    <source>
        <dbReference type="ARBA" id="ARBA00003627"/>
    </source>
</evidence>
<evidence type="ECO:0000313" key="15">
    <source>
        <dbReference type="Proteomes" id="UP001233999"/>
    </source>
</evidence>
<proteinExistence type="inferred from homology"/>
<protein>
    <recommendedName>
        <fullName evidence="5 11">Conserved oligomeric Golgi complex subunit 6</fullName>
        <shortName evidence="11">COG complex subunit 6</shortName>
    </recommendedName>
    <alternativeName>
        <fullName evidence="10 11">Component of oligomeric Golgi complex 6</fullName>
    </alternativeName>
</protein>
<dbReference type="Proteomes" id="UP001233999">
    <property type="component" value="Unassembled WGS sequence"/>
</dbReference>
<keyword evidence="6 11" id="KW-0813">Transport</keyword>
<dbReference type="EMBL" id="JASPKZ010010262">
    <property type="protein sequence ID" value="KAJ9574778.1"/>
    <property type="molecule type" value="Genomic_DNA"/>
</dbReference>
<reference evidence="14" key="1">
    <citation type="journal article" date="2023" name="IScience">
        <title>Live-bearing cockroach genome reveals convergent evolutionary mechanisms linked to viviparity in insects and beyond.</title>
        <authorList>
            <person name="Fouks B."/>
            <person name="Harrison M.C."/>
            <person name="Mikhailova A.A."/>
            <person name="Marchal E."/>
            <person name="English S."/>
            <person name="Carruthers M."/>
            <person name="Jennings E.C."/>
            <person name="Chiamaka E.L."/>
            <person name="Frigard R.A."/>
            <person name="Pippel M."/>
            <person name="Attardo G.M."/>
            <person name="Benoit J.B."/>
            <person name="Bornberg-Bauer E."/>
            <person name="Tobe S.S."/>
        </authorList>
    </citation>
    <scope>NUCLEOTIDE SEQUENCE</scope>
    <source>
        <strain evidence="14">Stay&amp;Tobe</strain>
    </source>
</reference>
<comment type="subunit">
    <text evidence="4">Component of the conserved oligomeric Golgi complex which is composed of eight different subunits and is required for normal Golgi morphology and localization.</text>
</comment>
<keyword evidence="9 11" id="KW-0472">Membrane</keyword>
<dbReference type="InterPro" id="IPR010490">
    <property type="entry name" value="COG6"/>
</dbReference>
<dbReference type="SMART" id="SM01087">
    <property type="entry name" value="COG6"/>
    <property type="match status" value="1"/>
</dbReference>
<evidence type="ECO:0000256" key="9">
    <source>
        <dbReference type="ARBA" id="ARBA00023136"/>
    </source>
</evidence>
<feature type="domain" description="Conserved Oligomeric Golgi complex subunit 6 C-terminal" evidence="13">
    <location>
        <begin position="200"/>
        <end position="434"/>
    </location>
</feature>
<dbReference type="GO" id="GO:0000139">
    <property type="term" value="C:Golgi membrane"/>
    <property type="evidence" value="ECO:0007669"/>
    <property type="project" value="UniProtKB-SubCell"/>
</dbReference>
<gene>
    <name evidence="14" type="ORF">L9F63_008042</name>
</gene>
<dbReference type="PANTHER" id="PTHR21506">
    <property type="entry name" value="COMPONENT OF OLIGOMERIC GOLGI COMPLEX 6"/>
    <property type="match status" value="1"/>
</dbReference>
<keyword evidence="15" id="KW-1185">Reference proteome</keyword>
<evidence type="ECO:0000256" key="3">
    <source>
        <dbReference type="ARBA" id="ARBA00011023"/>
    </source>
</evidence>
<dbReference type="GO" id="GO:0015031">
    <property type="term" value="P:protein transport"/>
    <property type="evidence" value="ECO:0007669"/>
    <property type="project" value="UniProtKB-KW"/>
</dbReference>
<comment type="subcellular location">
    <subcellularLocation>
        <location evidence="2 11">Golgi apparatus membrane</location>
        <topology evidence="2 11">Peripheral membrane protein</topology>
    </subcellularLocation>
</comment>
<evidence type="ECO:0000256" key="7">
    <source>
        <dbReference type="ARBA" id="ARBA00022927"/>
    </source>
</evidence>
<organism evidence="14 15">
    <name type="scientific">Diploptera punctata</name>
    <name type="common">Pacific beetle cockroach</name>
    <dbReference type="NCBI Taxonomy" id="6984"/>
    <lineage>
        <taxon>Eukaryota</taxon>
        <taxon>Metazoa</taxon>
        <taxon>Ecdysozoa</taxon>
        <taxon>Arthropoda</taxon>
        <taxon>Hexapoda</taxon>
        <taxon>Insecta</taxon>
        <taxon>Pterygota</taxon>
        <taxon>Neoptera</taxon>
        <taxon>Polyneoptera</taxon>
        <taxon>Dictyoptera</taxon>
        <taxon>Blattodea</taxon>
        <taxon>Blaberoidea</taxon>
        <taxon>Blaberidae</taxon>
        <taxon>Diplopterinae</taxon>
        <taxon>Diploptera</taxon>
    </lineage>
</organism>
<evidence type="ECO:0000256" key="4">
    <source>
        <dbReference type="ARBA" id="ARBA00011166"/>
    </source>
</evidence>
<sequence>ESSQVKDVDDCYIDMNGTETNEKGTSSVLSRRLNKILETRLENDKDTLEALKELSTFFTENTLQSRRSLRSKIEKRSLAINEDFLSAFREVKGALDAIYSDVCEMNNSVQNMTSRLQATKTQTHHLIEQTTKLQGESQKLCLQQEVAGAFLQSFQLSPAEQAVLRGTSREAAITDDFFRVLDRVQNIHSNGRMLMQSGHQTAALEIMEQMALYQTSLALERLYRWTQSHCRNIESAEMSLLLTQAMSRSCLDLQLVILYSKYVLDEYCTSRRSVLVRAFIDALTQGGPGGTPKPIEMHAHDPKRYVGDMLAWLHQTIPSEKENLLMLLKGCDKTDVTEQIQLTLANITEGVCHPLKVRVEHILAGEIAATVLYSITNLIRFYQQVIGQVVQGDNNTLYTTLQELQELSQQTFLLALQTQVKQQLNERIETPPPDPFTFTRSFTTSQPSSRSVVCWQCGGRKAARSCKDCGKYSGSPASSC</sequence>
<evidence type="ECO:0000313" key="14">
    <source>
        <dbReference type="EMBL" id="KAJ9574778.1"/>
    </source>
</evidence>
<dbReference type="InterPro" id="IPR048369">
    <property type="entry name" value="COG6_C"/>
</dbReference>
<comment type="caution">
    <text evidence="14">The sequence shown here is derived from an EMBL/GenBank/DDBJ whole genome shotgun (WGS) entry which is preliminary data.</text>
</comment>
<dbReference type="Pfam" id="PF20653">
    <property type="entry name" value="COG6_C"/>
    <property type="match status" value="1"/>
</dbReference>
<keyword evidence="8 11" id="KW-0333">Golgi apparatus</keyword>
<evidence type="ECO:0000256" key="6">
    <source>
        <dbReference type="ARBA" id="ARBA00022448"/>
    </source>
</evidence>
<evidence type="ECO:0000256" key="8">
    <source>
        <dbReference type="ARBA" id="ARBA00023034"/>
    </source>
</evidence>
<dbReference type="GO" id="GO:0006891">
    <property type="term" value="P:intra-Golgi vesicle-mediated transport"/>
    <property type="evidence" value="ECO:0007669"/>
    <property type="project" value="UniProtKB-UniRule"/>
</dbReference>
<feature type="domain" description="Conserved oligomeric complex COG6 N-terminal" evidence="12">
    <location>
        <begin position="54"/>
        <end position="166"/>
    </location>
</feature>
<dbReference type="InterPro" id="IPR048368">
    <property type="entry name" value="COG6_N"/>
</dbReference>